<dbReference type="RefSeq" id="WP_107727693.1">
    <property type="nucleotide sequence ID" value="NZ_PZZP01000001.1"/>
</dbReference>
<dbReference type="HAMAP" id="MF_00469">
    <property type="entry name" value="TrhO"/>
    <property type="match status" value="1"/>
</dbReference>
<dbReference type="SMART" id="SM00450">
    <property type="entry name" value="RHOD"/>
    <property type="match status" value="1"/>
</dbReference>
<evidence type="ECO:0000313" key="4">
    <source>
        <dbReference type="Proteomes" id="UP000241639"/>
    </source>
</evidence>
<dbReference type="Gene3D" id="3.40.250.10">
    <property type="entry name" value="Rhodanese-like domain"/>
    <property type="match status" value="1"/>
</dbReference>
<dbReference type="GO" id="GO:0016705">
    <property type="term" value="F:oxidoreductase activity, acting on paired donors, with incorporation or reduction of molecular oxygen"/>
    <property type="evidence" value="ECO:0007669"/>
    <property type="project" value="UniProtKB-UniRule"/>
</dbReference>
<accession>A0A2T4ZC33</accession>
<comment type="similarity">
    <text evidence="1">Belongs to the TrhO family.</text>
</comment>
<keyword evidence="4" id="KW-1185">Reference proteome</keyword>
<dbReference type="PANTHER" id="PTHR43268:SF3">
    <property type="entry name" value="RHODANESE-LIKE DOMAIN-CONTAINING PROTEIN 7-RELATED"/>
    <property type="match status" value="1"/>
</dbReference>
<dbReference type="EMBL" id="PZZP01000001">
    <property type="protein sequence ID" value="PTM59461.1"/>
    <property type="molecule type" value="Genomic_DNA"/>
</dbReference>
<dbReference type="Gene3D" id="3.30.70.100">
    <property type="match status" value="1"/>
</dbReference>
<dbReference type="CDD" id="cd01518">
    <property type="entry name" value="RHOD_YceA"/>
    <property type="match status" value="1"/>
</dbReference>
<dbReference type="EC" id="1.14.-.-" evidence="1"/>
<dbReference type="Pfam" id="PF12368">
    <property type="entry name" value="Rhodanese_C"/>
    <property type="match status" value="1"/>
</dbReference>
<comment type="function">
    <text evidence="1">Catalyzes oxygen-dependent 5-hydroxyuridine (ho5U) modification at position 34 in tRNAs.</text>
</comment>
<comment type="catalytic activity">
    <reaction evidence="1">
        <text>uridine(34) in tRNA + AH2 + O2 = 5-hydroxyuridine(34) in tRNA + A + H2O</text>
        <dbReference type="Rhea" id="RHEA:64224"/>
        <dbReference type="Rhea" id="RHEA-COMP:11727"/>
        <dbReference type="Rhea" id="RHEA-COMP:13381"/>
        <dbReference type="ChEBI" id="CHEBI:13193"/>
        <dbReference type="ChEBI" id="CHEBI:15377"/>
        <dbReference type="ChEBI" id="CHEBI:15379"/>
        <dbReference type="ChEBI" id="CHEBI:17499"/>
        <dbReference type="ChEBI" id="CHEBI:65315"/>
        <dbReference type="ChEBI" id="CHEBI:136877"/>
    </reaction>
</comment>
<dbReference type="AlphaFoldDB" id="A0A2T4ZC33"/>
<evidence type="ECO:0000313" key="3">
    <source>
        <dbReference type="EMBL" id="PTM59461.1"/>
    </source>
</evidence>
<dbReference type="NCBIfam" id="NF001135">
    <property type="entry name" value="PRK00142.1-3"/>
    <property type="match status" value="1"/>
</dbReference>
<organism evidence="3 4">
    <name type="scientific">Desmospora activa DSM 45169</name>
    <dbReference type="NCBI Taxonomy" id="1121389"/>
    <lineage>
        <taxon>Bacteria</taxon>
        <taxon>Bacillati</taxon>
        <taxon>Bacillota</taxon>
        <taxon>Bacilli</taxon>
        <taxon>Bacillales</taxon>
        <taxon>Thermoactinomycetaceae</taxon>
        <taxon>Desmospora</taxon>
    </lineage>
</organism>
<protein>
    <recommendedName>
        <fullName evidence="1">tRNA uridine(34) hydroxylase</fullName>
        <ecNumber evidence="1">1.14.-.-</ecNumber>
    </recommendedName>
    <alternativeName>
        <fullName evidence="1">tRNA hydroxylation protein O</fullName>
    </alternativeName>
</protein>
<dbReference type="Pfam" id="PF17773">
    <property type="entry name" value="UPF0176_N"/>
    <property type="match status" value="1"/>
</dbReference>
<dbReference type="Proteomes" id="UP000241639">
    <property type="component" value="Unassembled WGS sequence"/>
</dbReference>
<dbReference type="GO" id="GO:0006400">
    <property type="term" value="P:tRNA modification"/>
    <property type="evidence" value="ECO:0007669"/>
    <property type="project" value="UniProtKB-UniRule"/>
</dbReference>
<dbReference type="Pfam" id="PF00581">
    <property type="entry name" value="Rhodanese"/>
    <property type="match status" value="1"/>
</dbReference>
<dbReference type="SUPFAM" id="SSF52821">
    <property type="entry name" value="Rhodanese/Cell cycle control phosphatase"/>
    <property type="match status" value="1"/>
</dbReference>
<dbReference type="InterPro" id="IPR022111">
    <property type="entry name" value="Rhodanese_C"/>
</dbReference>
<dbReference type="PANTHER" id="PTHR43268">
    <property type="entry name" value="THIOSULFATE SULFURTRANSFERASE/RHODANESE-LIKE DOMAIN-CONTAINING PROTEIN 2"/>
    <property type="match status" value="1"/>
</dbReference>
<feature type="domain" description="Rhodanese" evidence="2">
    <location>
        <begin position="127"/>
        <end position="221"/>
    </location>
</feature>
<dbReference type="InterPro" id="IPR040503">
    <property type="entry name" value="TRHO_N"/>
</dbReference>
<keyword evidence="1" id="KW-0560">Oxidoreductase</keyword>
<dbReference type="InterPro" id="IPR036873">
    <property type="entry name" value="Rhodanese-like_dom_sf"/>
</dbReference>
<dbReference type="InterPro" id="IPR020936">
    <property type="entry name" value="TrhO"/>
</dbReference>
<sequence length="297" mass="34158">MTTKPTYQVLLYYQYVRIEDPNTFAAEHWQLCRKLDLKGRILVAPEGINGTVSGTVAQTEAYMAHMHQDERFADMVFKVDPHDGHAFPKIAVKPKKELVTFRVEKELDPNKRSGKRLSPQEFFEAMQREDVIIVDGRNDYEYDLGHFRHAIRPDVRSFREFPDWIRDHLSSYKDKTILTYCTGGIRCEKLTAFMLEEGFQDVAQLEGGIVTYGQDEQVRGRGFDGKCFVFDERLSVPINREEEVVVGTCHHCGTATENLHNCNDPRCHQLHLCCSDCLEQHQGYCSPACRDHHAAVS</sequence>
<dbReference type="OrthoDB" id="9778326at2"/>
<reference evidence="3 4" key="1">
    <citation type="submission" date="2018-04" db="EMBL/GenBank/DDBJ databases">
        <title>Genomic Encyclopedia of Archaeal and Bacterial Type Strains, Phase II (KMG-II): from individual species to whole genera.</title>
        <authorList>
            <person name="Goeker M."/>
        </authorList>
    </citation>
    <scope>NUCLEOTIDE SEQUENCE [LARGE SCALE GENOMIC DNA]</scope>
    <source>
        <strain evidence="3 4">DSM 45169</strain>
    </source>
</reference>
<evidence type="ECO:0000259" key="2">
    <source>
        <dbReference type="PROSITE" id="PS50206"/>
    </source>
</evidence>
<keyword evidence="1" id="KW-0819">tRNA processing</keyword>
<proteinExistence type="inferred from homology"/>
<name>A0A2T4ZC33_9BACL</name>
<dbReference type="PROSITE" id="PS50206">
    <property type="entry name" value="RHODANESE_3"/>
    <property type="match status" value="1"/>
</dbReference>
<dbReference type="InterPro" id="IPR001763">
    <property type="entry name" value="Rhodanese-like_dom"/>
</dbReference>
<gene>
    <name evidence="1" type="primary">trhO</name>
    <name evidence="3" type="ORF">C8J48_2084</name>
</gene>
<comment type="caution">
    <text evidence="3">The sequence shown here is derived from an EMBL/GenBank/DDBJ whole genome shotgun (WGS) entry which is preliminary data.</text>
</comment>
<evidence type="ECO:0000256" key="1">
    <source>
        <dbReference type="HAMAP-Rule" id="MF_00469"/>
    </source>
</evidence>